<evidence type="ECO:0000313" key="2">
    <source>
        <dbReference type="Proteomes" id="UP001239462"/>
    </source>
</evidence>
<dbReference type="Proteomes" id="UP001239462">
    <property type="component" value="Unassembled WGS sequence"/>
</dbReference>
<evidence type="ECO:0000313" key="1">
    <source>
        <dbReference type="EMBL" id="MDM4017033.1"/>
    </source>
</evidence>
<gene>
    <name evidence="1" type="ORF">QTN89_16410</name>
</gene>
<reference evidence="1 2" key="1">
    <citation type="submission" date="2023-06" db="EMBL/GenBank/DDBJ databases">
        <title>Roseiconus lacunae JC819 isolated from Gulf of Mannar region, Tamil Nadu.</title>
        <authorList>
            <person name="Pk S."/>
            <person name="Ch S."/>
            <person name="Ch V.R."/>
        </authorList>
    </citation>
    <scope>NUCLEOTIDE SEQUENCE [LARGE SCALE GENOMIC DNA]</scope>
    <source>
        <strain evidence="1 2">JC819</strain>
    </source>
</reference>
<name>A0ABT7PL27_9BACT</name>
<keyword evidence="2" id="KW-1185">Reference proteome</keyword>
<dbReference type="RefSeq" id="WP_289164561.1">
    <property type="nucleotide sequence ID" value="NZ_JASZZN010000011.1"/>
</dbReference>
<accession>A0ABT7PL27</accession>
<comment type="caution">
    <text evidence="1">The sequence shown here is derived from an EMBL/GenBank/DDBJ whole genome shotgun (WGS) entry which is preliminary data.</text>
</comment>
<proteinExistence type="predicted"/>
<dbReference type="EMBL" id="JASZZN010000011">
    <property type="protein sequence ID" value="MDM4017033.1"/>
    <property type="molecule type" value="Genomic_DNA"/>
</dbReference>
<sequence length="104" mass="11575">MFVLRSAELARRSINDDACHGACRGANESVRESHLDSLRGDARAVSDNRIGDAVGAGSIFRSSFGRSCSRGRRVDTRVIDMKKRDWVAIRDGGNQTTMAHRYQY</sequence>
<protein>
    <submittedName>
        <fullName evidence="1">Uncharacterized protein</fullName>
    </submittedName>
</protein>
<organism evidence="1 2">
    <name type="scientific">Roseiconus lacunae</name>
    <dbReference type="NCBI Taxonomy" id="2605694"/>
    <lineage>
        <taxon>Bacteria</taxon>
        <taxon>Pseudomonadati</taxon>
        <taxon>Planctomycetota</taxon>
        <taxon>Planctomycetia</taxon>
        <taxon>Pirellulales</taxon>
        <taxon>Pirellulaceae</taxon>
        <taxon>Roseiconus</taxon>
    </lineage>
</organism>